<evidence type="ECO:0000313" key="2">
    <source>
        <dbReference type="Proteomes" id="UP000269721"/>
    </source>
</evidence>
<proteinExistence type="predicted"/>
<reference evidence="2" key="1">
    <citation type="journal article" date="2018" name="Nat. Microbiol.">
        <title>Leveraging single-cell genomics to expand the fungal tree of life.</title>
        <authorList>
            <person name="Ahrendt S.R."/>
            <person name="Quandt C.A."/>
            <person name="Ciobanu D."/>
            <person name="Clum A."/>
            <person name="Salamov A."/>
            <person name="Andreopoulos B."/>
            <person name="Cheng J.F."/>
            <person name="Woyke T."/>
            <person name="Pelin A."/>
            <person name="Henrissat B."/>
            <person name="Reynolds N.K."/>
            <person name="Benny G.L."/>
            <person name="Smith M.E."/>
            <person name="James T.Y."/>
            <person name="Grigoriev I.V."/>
        </authorList>
    </citation>
    <scope>NUCLEOTIDE SEQUENCE [LARGE SCALE GENOMIC DNA]</scope>
</reference>
<sequence length="475" mass="52383">MLPGGGQGVSGSFFGGLFKPAPRSPASKPPCHRRRPLLSLLSDEILLSTLLRLRPSDLLALRLTSDRLSKVSQDRSLQLTLSLTPPPHSARLTLAAAQEHLKRRKKFAREVDFSVWGLTAGKVAEGVERCKALVSVRLDSSMWLSLKALLDLGSELPSLQWFAAAVSLERWTPTNPSTRPWCPRVTVLELAVQGDTERSCEMVLGGEGSVAAAWRFSIDAKIYSRAKFAGEIVRRMPGLISLRILPFLESVAIQPSGFIHDDSSDTLLAITMDQLNHRFEDLRLETCVFEAADPTGDAFAAAVRKWGKTLRVLDLDNCDRPTRSEVALLLDTCRRLETLSVGVFPSLDSEDMLDLIREYCNVKDLDLRRWPMVLADPPSEDAKPEVPSLRLGLHPSLTTLHIIAEDFPFTDRDVDALILSAPILESVTLFFGPQNTTIGAGLECALTAWGPRLRMFRLPSVQRMRTASGLLALGC</sequence>
<dbReference type="InterPro" id="IPR032675">
    <property type="entry name" value="LRR_dom_sf"/>
</dbReference>
<gene>
    <name evidence="1" type="ORF">BDK51DRAFT_44789</name>
</gene>
<dbReference type="SUPFAM" id="SSF52047">
    <property type="entry name" value="RNI-like"/>
    <property type="match status" value="1"/>
</dbReference>
<dbReference type="AlphaFoldDB" id="A0A4P9WNL6"/>
<dbReference type="Proteomes" id="UP000269721">
    <property type="component" value="Unassembled WGS sequence"/>
</dbReference>
<dbReference type="EMBL" id="KZ994019">
    <property type="protein sequence ID" value="RKO94082.1"/>
    <property type="molecule type" value="Genomic_DNA"/>
</dbReference>
<dbReference type="InterPro" id="IPR036047">
    <property type="entry name" value="F-box-like_dom_sf"/>
</dbReference>
<dbReference type="SUPFAM" id="SSF81383">
    <property type="entry name" value="F-box domain"/>
    <property type="match status" value="1"/>
</dbReference>
<organism evidence="1 2">
    <name type="scientific">Blyttiomyces helicus</name>
    <dbReference type="NCBI Taxonomy" id="388810"/>
    <lineage>
        <taxon>Eukaryota</taxon>
        <taxon>Fungi</taxon>
        <taxon>Fungi incertae sedis</taxon>
        <taxon>Chytridiomycota</taxon>
        <taxon>Chytridiomycota incertae sedis</taxon>
        <taxon>Chytridiomycetes</taxon>
        <taxon>Chytridiomycetes incertae sedis</taxon>
        <taxon>Blyttiomyces</taxon>
    </lineage>
</organism>
<evidence type="ECO:0008006" key="3">
    <source>
        <dbReference type="Google" id="ProtNLM"/>
    </source>
</evidence>
<accession>A0A4P9WNL6</accession>
<name>A0A4P9WNL6_9FUNG</name>
<dbReference type="Gene3D" id="3.80.10.10">
    <property type="entry name" value="Ribonuclease Inhibitor"/>
    <property type="match status" value="1"/>
</dbReference>
<keyword evidence="2" id="KW-1185">Reference proteome</keyword>
<protein>
    <recommendedName>
        <fullName evidence="3">F-box domain-containing protein</fullName>
    </recommendedName>
</protein>
<evidence type="ECO:0000313" key="1">
    <source>
        <dbReference type="EMBL" id="RKO94082.1"/>
    </source>
</evidence>